<evidence type="ECO:0000256" key="1">
    <source>
        <dbReference type="SAM" id="SignalP"/>
    </source>
</evidence>
<comment type="caution">
    <text evidence="2">The sequence shown here is derived from an EMBL/GenBank/DDBJ whole genome shotgun (WGS) entry which is preliminary data.</text>
</comment>
<organism evidence="2 3">
    <name type="scientific">Sphingobacterium bambusae</name>
    <dbReference type="NCBI Taxonomy" id="662858"/>
    <lineage>
        <taxon>Bacteria</taxon>
        <taxon>Pseudomonadati</taxon>
        <taxon>Bacteroidota</taxon>
        <taxon>Sphingobacteriia</taxon>
        <taxon>Sphingobacteriales</taxon>
        <taxon>Sphingobacteriaceae</taxon>
        <taxon>Sphingobacterium</taxon>
    </lineage>
</organism>
<gene>
    <name evidence="2" type="ORF">ACFS7Y_17830</name>
</gene>
<dbReference type="PROSITE" id="PS51257">
    <property type="entry name" value="PROKAR_LIPOPROTEIN"/>
    <property type="match status" value="1"/>
</dbReference>
<proteinExistence type="predicted"/>
<keyword evidence="1" id="KW-0732">Signal</keyword>
<keyword evidence="3" id="KW-1185">Reference proteome</keyword>
<dbReference type="RefSeq" id="WP_320186472.1">
    <property type="nucleotide sequence ID" value="NZ_CP138332.1"/>
</dbReference>
<reference evidence="3" key="1">
    <citation type="journal article" date="2019" name="Int. J. Syst. Evol. Microbiol.">
        <title>The Global Catalogue of Microorganisms (GCM) 10K type strain sequencing project: providing services to taxonomists for standard genome sequencing and annotation.</title>
        <authorList>
            <consortium name="The Broad Institute Genomics Platform"/>
            <consortium name="The Broad Institute Genome Sequencing Center for Infectious Disease"/>
            <person name="Wu L."/>
            <person name="Ma J."/>
        </authorList>
    </citation>
    <scope>NUCLEOTIDE SEQUENCE [LARGE SCALE GENOMIC DNA]</scope>
    <source>
        <strain evidence="3">KCTC 22814</strain>
    </source>
</reference>
<accession>A0ABW6BL53</accession>
<evidence type="ECO:0008006" key="4">
    <source>
        <dbReference type="Google" id="ProtNLM"/>
    </source>
</evidence>
<dbReference type="EMBL" id="JBHUPB010000012">
    <property type="protein sequence ID" value="MFD2969259.1"/>
    <property type="molecule type" value="Genomic_DNA"/>
</dbReference>
<evidence type="ECO:0000313" key="3">
    <source>
        <dbReference type="Proteomes" id="UP001597525"/>
    </source>
</evidence>
<name>A0ABW6BL53_9SPHI</name>
<protein>
    <recommendedName>
        <fullName evidence="4">Lipoprotein</fullName>
    </recommendedName>
</protein>
<feature type="signal peptide" evidence="1">
    <location>
        <begin position="1"/>
        <end position="23"/>
    </location>
</feature>
<sequence>MIIFKRRNLLPLLALLAIISACRGQTKPLTKEVLKLDNFDFDTKIATLLPENTKDETYPDVFNVKNMSLQKFTVYDDEFSEDRKPIWIEYRQFHYRSTDELASFGKLICNSLNIATTLNGEIMLVNGLAGEVEEQESEQFIQALNKQYGPAVKTEGEFMQPFDVYTWTLDDKLIKYVPLFDDEKSTMNIIIDKENKTLEGGEKRPHYKGLLYIIDAKYSKELIGKFHTGDLLYCQ</sequence>
<dbReference type="Proteomes" id="UP001597525">
    <property type="component" value="Unassembled WGS sequence"/>
</dbReference>
<feature type="chain" id="PRO_5046401672" description="Lipoprotein" evidence="1">
    <location>
        <begin position="24"/>
        <end position="235"/>
    </location>
</feature>
<evidence type="ECO:0000313" key="2">
    <source>
        <dbReference type="EMBL" id="MFD2969259.1"/>
    </source>
</evidence>